<dbReference type="EMBL" id="MIKC01000005">
    <property type="protein sequence ID" value="OEG23286.1"/>
    <property type="molecule type" value="Genomic_DNA"/>
</dbReference>
<proteinExistence type="predicted"/>
<keyword evidence="2" id="KW-1185">Reference proteome</keyword>
<comment type="caution">
    <text evidence="1">The sequence shown here is derived from an EMBL/GenBank/DDBJ whole genome shotgun (WGS) entry which is preliminary data.</text>
</comment>
<evidence type="ECO:0000313" key="1">
    <source>
        <dbReference type="EMBL" id="OEG23286.1"/>
    </source>
</evidence>
<dbReference type="Proteomes" id="UP000094469">
    <property type="component" value="Unassembled WGS sequence"/>
</dbReference>
<accession>A0A1E5HEK8</accession>
<name>A0A1E5HEK8_9ENTE</name>
<organism evidence="1 2">
    <name type="scientific">Enterococcus ureilyticus</name>
    <dbReference type="NCBI Taxonomy" id="1131292"/>
    <lineage>
        <taxon>Bacteria</taxon>
        <taxon>Bacillati</taxon>
        <taxon>Bacillota</taxon>
        <taxon>Bacilli</taxon>
        <taxon>Lactobacillales</taxon>
        <taxon>Enterococcaceae</taxon>
        <taxon>Enterococcus</taxon>
    </lineage>
</organism>
<dbReference type="AlphaFoldDB" id="A0A1E5HEK8"/>
<evidence type="ECO:0000313" key="2">
    <source>
        <dbReference type="Proteomes" id="UP000094469"/>
    </source>
</evidence>
<reference evidence="2" key="1">
    <citation type="submission" date="2016-09" db="EMBL/GenBank/DDBJ databases">
        <authorList>
            <person name="Gulvik C.A."/>
        </authorList>
    </citation>
    <scope>NUCLEOTIDE SEQUENCE [LARGE SCALE GENOMIC DNA]</scope>
    <source>
        <strain evidence="2">LMG 26676</strain>
    </source>
</reference>
<protein>
    <submittedName>
        <fullName evidence="1">Uncharacterized protein</fullName>
    </submittedName>
</protein>
<gene>
    <name evidence="1" type="ORF">BCR24_12240</name>
</gene>
<sequence length="64" mass="7569">MKFVNNGSYLISLKESGSEFVNIDDEIKKMKNYFSWHQKKTTNQRFRLGSTAQPIMMAKQEYTE</sequence>